<name>A0A2W1LF60_9BACL</name>
<gene>
    <name evidence="2" type="ORF">DNH61_00160</name>
</gene>
<evidence type="ECO:0000259" key="1">
    <source>
        <dbReference type="Pfam" id="PF13471"/>
    </source>
</evidence>
<dbReference type="EMBL" id="QKRB01000006">
    <property type="protein sequence ID" value="PZD97716.1"/>
    <property type="molecule type" value="Genomic_DNA"/>
</dbReference>
<dbReference type="InterPro" id="IPR032708">
    <property type="entry name" value="McjB_C"/>
</dbReference>
<reference evidence="2 3" key="1">
    <citation type="submission" date="2018-06" db="EMBL/GenBank/DDBJ databases">
        <title>Paenibacillus imtechensis sp. nov.</title>
        <authorList>
            <person name="Pinnaka A.K."/>
            <person name="Singh H."/>
            <person name="Kaur M."/>
        </authorList>
    </citation>
    <scope>NUCLEOTIDE SEQUENCE [LARGE SCALE GENOMIC DNA]</scope>
    <source>
        <strain evidence="2 3">SMB1</strain>
    </source>
</reference>
<keyword evidence="3" id="KW-1185">Reference proteome</keyword>
<evidence type="ECO:0000313" key="2">
    <source>
        <dbReference type="EMBL" id="PZD97716.1"/>
    </source>
</evidence>
<evidence type="ECO:0000313" key="3">
    <source>
        <dbReference type="Proteomes" id="UP000249522"/>
    </source>
</evidence>
<accession>A0A2W1LF60</accession>
<feature type="domain" description="Microcin J25-processing protein McjB C-terminal" evidence="1">
    <location>
        <begin position="47"/>
        <end position="140"/>
    </location>
</feature>
<dbReference type="InterPro" id="IPR053521">
    <property type="entry name" value="McjB-like"/>
</dbReference>
<dbReference type="Proteomes" id="UP000249522">
    <property type="component" value="Unassembled WGS sequence"/>
</dbReference>
<proteinExistence type="predicted"/>
<dbReference type="OrthoDB" id="9812122at2"/>
<sequence>MWRKIRKLAASPLSMKLLMIEAFFCLGWARILKAAPFAKVAPSLGIPMEETPWESDPAVQAMQSRISHVVRLISRYTWWESQCLVMAIAAMKMMRRRRIESTLYLGTGRDDNGSMIAHAWLRSGPYYITGYETMSKFTVVGTFACYPGRSAAGYKKSQRSLGNEH</sequence>
<dbReference type="Pfam" id="PF13471">
    <property type="entry name" value="Transglut_core3"/>
    <property type="match status" value="1"/>
</dbReference>
<dbReference type="NCBIfam" id="NF033537">
    <property type="entry name" value="lasso_biosyn_B2"/>
    <property type="match status" value="1"/>
</dbReference>
<comment type="caution">
    <text evidence="2">The sequence shown here is derived from an EMBL/GenBank/DDBJ whole genome shotgun (WGS) entry which is preliminary data.</text>
</comment>
<dbReference type="AlphaFoldDB" id="A0A2W1LF60"/>
<protein>
    <submittedName>
        <fullName evidence="2">Lasso peptide biosynthesis B2 protein</fullName>
    </submittedName>
</protein>
<organism evidence="2 3">
    <name type="scientific">Paenibacillus sambharensis</name>
    <dbReference type="NCBI Taxonomy" id="1803190"/>
    <lineage>
        <taxon>Bacteria</taxon>
        <taxon>Bacillati</taxon>
        <taxon>Bacillota</taxon>
        <taxon>Bacilli</taxon>
        <taxon>Bacillales</taxon>
        <taxon>Paenibacillaceae</taxon>
        <taxon>Paenibacillus</taxon>
    </lineage>
</organism>
<dbReference type="RefSeq" id="WP_111144679.1">
    <property type="nucleotide sequence ID" value="NZ_QKRB01000006.1"/>
</dbReference>